<gene>
    <name evidence="1" type="ordered locus">Minf_1594</name>
</gene>
<accession>B3DWE5</accession>
<dbReference type="HOGENOM" id="CLU_1407332_0_0_0"/>
<dbReference type="AlphaFoldDB" id="B3DWE5"/>
<dbReference type="eggNOG" id="ENOG50304W4">
    <property type="taxonomic scope" value="Bacteria"/>
</dbReference>
<sequence length="193" mass="22041">MNISRRKFFFLFAGAIFFLEKKLSFGACCSADKTFLAASALTEVGSSNNQKADFLNPIQQKNLEMFIRVVVPHQGEAFDRAKKITFDRIVQSFSQGPPPFEQNKLKSYLDHLQNSAQDLFKRDFYQLSLSESTLLVKKTEQQQVFQDLLNQVLAYFYNDRGVWTALGYPGPSMNENGKYLGGYVNKGFDELGW</sequence>
<reference evidence="1 2" key="1">
    <citation type="journal article" date="2008" name="Biol. Direct">
        <title>Complete genome sequence of the extremely acidophilic methanotroph isolate V4, Methylacidiphilum infernorum, a representative of the bacterial phylum Verrucomicrobia.</title>
        <authorList>
            <person name="Hou S."/>
            <person name="Makarova K.S."/>
            <person name="Saw J.H."/>
            <person name="Senin P."/>
            <person name="Ly B.V."/>
            <person name="Zhou Z."/>
            <person name="Ren Y."/>
            <person name="Wang J."/>
            <person name="Galperin M.Y."/>
            <person name="Omelchenko M.V."/>
            <person name="Wolf Y.I."/>
            <person name="Yutin N."/>
            <person name="Koonin E.V."/>
            <person name="Stott M.B."/>
            <person name="Mountain B.W."/>
            <person name="Crowe M.A."/>
            <person name="Smirnova A.V."/>
            <person name="Dunfield P.F."/>
            <person name="Feng L."/>
            <person name="Wang L."/>
            <person name="Alam M."/>
        </authorList>
    </citation>
    <scope>NUCLEOTIDE SEQUENCE [LARGE SCALE GENOMIC DNA]</scope>
    <source>
        <strain evidence="2">Isolate V4</strain>
    </source>
</reference>
<name>B3DWE5_METI4</name>
<proteinExistence type="predicted"/>
<dbReference type="Proteomes" id="UP000009149">
    <property type="component" value="Chromosome"/>
</dbReference>
<dbReference type="RefSeq" id="WP_012463930.1">
    <property type="nucleotide sequence ID" value="NC_010794.1"/>
</dbReference>
<dbReference type="STRING" id="481448.Minf_1594"/>
<dbReference type="EMBL" id="CP000975">
    <property type="protein sequence ID" value="ACD83648.1"/>
    <property type="molecule type" value="Genomic_DNA"/>
</dbReference>
<dbReference type="KEGG" id="min:Minf_1594"/>
<evidence type="ECO:0000313" key="2">
    <source>
        <dbReference type="Proteomes" id="UP000009149"/>
    </source>
</evidence>
<protein>
    <recommendedName>
        <fullName evidence="3">Gluconate 2-dehydrogenase subunit 3 family protein</fullName>
    </recommendedName>
</protein>
<organism evidence="1 2">
    <name type="scientific">Methylacidiphilum infernorum (isolate V4)</name>
    <name type="common">Methylokorus infernorum (strain V4)</name>
    <dbReference type="NCBI Taxonomy" id="481448"/>
    <lineage>
        <taxon>Bacteria</taxon>
        <taxon>Pseudomonadati</taxon>
        <taxon>Verrucomicrobiota</taxon>
        <taxon>Methylacidiphilae</taxon>
        <taxon>Methylacidiphilales</taxon>
        <taxon>Methylacidiphilaceae</taxon>
        <taxon>Methylacidiphilum (ex Ratnadevi et al. 2023)</taxon>
    </lineage>
</organism>
<evidence type="ECO:0008006" key="3">
    <source>
        <dbReference type="Google" id="ProtNLM"/>
    </source>
</evidence>
<evidence type="ECO:0000313" key="1">
    <source>
        <dbReference type="EMBL" id="ACD83648.1"/>
    </source>
</evidence>
<dbReference type="OrthoDB" id="4929908at2"/>